<feature type="transmembrane region" description="Helical" evidence="1">
    <location>
        <begin position="177"/>
        <end position="196"/>
    </location>
</feature>
<evidence type="ECO:0008006" key="4">
    <source>
        <dbReference type="Google" id="ProtNLM"/>
    </source>
</evidence>
<feature type="transmembrane region" description="Helical" evidence="1">
    <location>
        <begin position="348"/>
        <end position="366"/>
    </location>
</feature>
<feature type="transmembrane region" description="Helical" evidence="1">
    <location>
        <begin position="203"/>
        <end position="223"/>
    </location>
</feature>
<accession>A0A173S0H4</accession>
<name>A0A173S0H4_PARDI</name>
<evidence type="ECO:0000256" key="1">
    <source>
        <dbReference type="SAM" id="Phobius"/>
    </source>
</evidence>
<keyword evidence="1" id="KW-1133">Transmembrane helix</keyword>
<keyword evidence="1" id="KW-0472">Membrane</keyword>
<organism evidence="2 3">
    <name type="scientific">Parabacteroides distasonis</name>
    <dbReference type="NCBI Taxonomy" id="823"/>
    <lineage>
        <taxon>Bacteria</taxon>
        <taxon>Pseudomonadati</taxon>
        <taxon>Bacteroidota</taxon>
        <taxon>Bacteroidia</taxon>
        <taxon>Bacteroidales</taxon>
        <taxon>Tannerellaceae</taxon>
        <taxon>Parabacteroides</taxon>
    </lineage>
</organism>
<feature type="transmembrane region" description="Helical" evidence="1">
    <location>
        <begin position="36"/>
        <end position="54"/>
    </location>
</feature>
<dbReference type="Proteomes" id="UP000095591">
    <property type="component" value="Unassembled WGS sequence"/>
</dbReference>
<protein>
    <recommendedName>
        <fullName evidence="4">EpsG family protein</fullName>
    </recommendedName>
</protein>
<feature type="transmembrane region" description="Helical" evidence="1">
    <location>
        <begin position="125"/>
        <end position="143"/>
    </location>
</feature>
<dbReference type="AlphaFoldDB" id="A0A173S0H4"/>
<dbReference type="EMBL" id="CYXP01000001">
    <property type="protein sequence ID" value="CUM83299.1"/>
    <property type="molecule type" value="Genomic_DNA"/>
</dbReference>
<sequence length="417" mass="48556">MVNAIIYILSFLFSPFLSLLLVITGIRRGIPTVKDVVFVIFVIGFISIYWFPWGDSMSHFSMYYSDIVKDYMDFYSPYFLYGYIISLIGNYCGGFVWGYYFWLFFPLSVFCAILWKSIYKYKSPDYKIIFVYLLLFVGVRELLDLNRNVAAYLLLASSFLIYKRNIFLSFFFLMISLFLHSTVIFVLLLVLIGYVISNIFGGFGAKILSFICLSMLALSYLFVDVLRNIASDRFVDRYIDSQWGVGSGIQSGFMYLLGILNVFILLLMVYFVIRNLKSFRNKVLLVAFFSFVLITLLGFQLWTIRERFTIGGIILGSALILDSWPLLKKECANGLFSANCFLSNLIRLYLLRFILILSVTYSSLFAHRTYNENPEESLRITSHLFYLPTVFLLDIDEYGYSDQKYLSLFDRAWSEMK</sequence>
<feature type="transmembrane region" description="Helical" evidence="1">
    <location>
        <begin position="283"/>
        <end position="302"/>
    </location>
</feature>
<feature type="transmembrane region" description="Helical" evidence="1">
    <location>
        <begin position="6"/>
        <end position="24"/>
    </location>
</feature>
<reference evidence="2 3" key="1">
    <citation type="submission" date="2015-09" db="EMBL/GenBank/DDBJ databases">
        <authorList>
            <consortium name="Pathogen Informatics"/>
        </authorList>
    </citation>
    <scope>NUCLEOTIDE SEQUENCE [LARGE SCALE GENOMIC DNA]</scope>
    <source>
        <strain evidence="2 3">2789STDY5608872</strain>
    </source>
</reference>
<dbReference type="InterPro" id="IPR049458">
    <property type="entry name" value="EpsG-like"/>
</dbReference>
<gene>
    <name evidence="2" type="ORF">ERS852429_00794</name>
</gene>
<feature type="transmembrane region" description="Helical" evidence="1">
    <location>
        <begin position="308"/>
        <end position="327"/>
    </location>
</feature>
<keyword evidence="1" id="KW-0812">Transmembrane</keyword>
<proteinExistence type="predicted"/>
<feature type="transmembrane region" description="Helical" evidence="1">
    <location>
        <begin position="253"/>
        <end position="271"/>
    </location>
</feature>
<evidence type="ECO:0000313" key="2">
    <source>
        <dbReference type="EMBL" id="CUM83299.1"/>
    </source>
</evidence>
<evidence type="ECO:0000313" key="3">
    <source>
        <dbReference type="Proteomes" id="UP000095591"/>
    </source>
</evidence>
<dbReference type="Pfam" id="PF14897">
    <property type="entry name" value="EpsG"/>
    <property type="match status" value="1"/>
</dbReference>